<keyword evidence="3" id="KW-1185">Reference proteome</keyword>
<dbReference type="Proteomes" id="UP000037069">
    <property type="component" value="Unassembled WGS sequence"/>
</dbReference>
<dbReference type="Pfam" id="PF02756">
    <property type="entry name" value="GYR"/>
    <property type="match status" value="1"/>
</dbReference>
<name>A0A0L0C5K3_LUCCU</name>
<sequence length="142" mass="15755">MADVSELGYDYHAPAPVEHHHHHQEHHEHVMSFVPQVPHNTYIPPAAPAPVPEYHSAPAPVPEYHPAPVAPQNTYIPPAAPAPVPEYHPAPAPAPVPEYHPSPVVPHNDYLPPSGSVESSADFGNDGYRYKSVRRVVYRRRF</sequence>
<evidence type="ECO:0000313" key="2">
    <source>
        <dbReference type="EMBL" id="KNC27565.1"/>
    </source>
</evidence>
<comment type="caution">
    <text evidence="2">The sequence shown here is derived from an EMBL/GenBank/DDBJ whole genome shotgun (WGS) entry which is preliminary data.</text>
</comment>
<dbReference type="OMA" id="IRXPAPA"/>
<protein>
    <submittedName>
        <fullName evidence="2">Uncharacterized protein</fullName>
    </submittedName>
</protein>
<feature type="compositionally biased region" description="Pro residues" evidence="1">
    <location>
        <begin position="78"/>
        <end position="104"/>
    </location>
</feature>
<dbReference type="InterPro" id="IPR004011">
    <property type="entry name" value="Gyr_motif"/>
</dbReference>
<proteinExistence type="predicted"/>
<organism evidence="2 3">
    <name type="scientific">Lucilia cuprina</name>
    <name type="common">Green bottle fly</name>
    <name type="synonym">Australian sheep blowfly</name>
    <dbReference type="NCBI Taxonomy" id="7375"/>
    <lineage>
        <taxon>Eukaryota</taxon>
        <taxon>Metazoa</taxon>
        <taxon>Ecdysozoa</taxon>
        <taxon>Arthropoda</taxon>
        <taxon>Hexapoda</taxon>
        <taxon>Insecta</taxon>
        <taxon>Pterygota</taxon>
        <taxon>Neoptera</taxon>
        <taxon>Endopterygota</taxon>
        <taxon>Diptera</taxon>
        <taxon>Brachycera</taxon>
        <taxon>Muscomorpha</taxon>
        <taxon>Oestroidea</taxon>
        <taxon>Calliphoridae</taxon>
        <taxon>Luciliinae</taxon>
        <taxon>Lucilia</taxon>
    </lineage>
</organism>
<evidence type="ECO:0000313" key="3">
    <source>
        <dbReference type="Proteomes" id="UP000037069"/>
    </source>
</evidence>
<dbReference type="SMART" id="SM00713">
    <property type="entry name" value="GYR"/>
    <property type="match status" value="1"/>
</dbReference>
<dbReference type="AlphaFoldDB" id="A0A0L0C5K3"/>
<accession>A0A0L0C5K3</accession>
<feature type="region of interest" description="Disordered" evidence="1">
    <location>
        <begin position="54"/>
        <end position="107"/>
    </location>
</feature>
<evidence type="ECO:0000256" key="1">
    <source>
        <dbReference type="SAM" id="MobiDB-lite"/>
    </source>
</evidence>
<reference evidence="2 3" key="1">
    <citation type="journal article" date="2015" name="Nat. Commun.">
        <title>Lucilia cuprina genome unlocks parasitic fly biology to underpin future interventions.</title>
        <authorList>
            <person name="Anstead C.A."/>
            <person name="Korhonen P.K."/>
            <person name="Young N.D."/>
            <person name="Hall R.S."/>
            <person name="Jex A.R."/>
            <person name="Murali S.C."/>
            <person name="Hughes D.S."/>
            <person name="Lee S.F."/>
            <person name="Perry T."/>
            <person name="Stroehlein A.J."/>
            <person name="Ansell B.R."/>
            <person name="Breugelmans B."/>
            <person name="Hofmann A."/>
            <person name="Qu J."/>
            <person name="Dugan S."/>
            <person name="Lee S.L."/>
            <person name="Chao H."/>
            <person name="Dinh H."/>
            <person name="Han Y."/>
            <person name="Doddapaneni H.V."/>
            <person name="Worley K.C."/>
            <person name="Muzny D.M."/>
            <person name="Ioannidis P."/>
            <person name="Waterhouse R.M."/>
            <person name="Zdobnov E.M."/>
            <person name="James P.J."/>
            <person name="Bagnall N.H."/>
            <person name="Kotze A.C."/>
            <person name="Gibbs R.A."/>
            <person name="Richards S."/>
            <person name="Batterham P."/>
            <person name="Gasser R.B."/>
        </authorList>
    </citation>
    <scope>NUCLEOTIDE SEQUENCE [LARGE SCALE GENOMIC DNA]</scope>
    <source>
        <strain evidence="2 3">LS</strain>
        <tissue evidence="2">Full body</tissue>
    </source>
</reference>
<dbReference type="EMBL" id="JRES01000882">
    <property type="protein sequence ID" value="KNC27565.1"/>
    <property type="molecule type" value="Genomic_DNA"/>
</dbReference>
<gene>
    <name evidence="2" type="ORF">FF38_05089</name>
</gene>
<feature type="compositionally biased region" description="Pro residues" evidence="1">
    <location>
        <begin position="59"/>
        <end position="69"/>
    </location>
</feature>